<reference evidence="3" key="1">
    <citation type="submission" date="2018-09" db="EMBL/GenBank/DDBJ databases">
        <authorList>
            <person name="Parvin R."/>
            <person name="Begum J.A."/>
            <person name="Chowdhury E.H."/>
            <person name="Islam M.R."/>
            <person name="Harder T."/>
        </authorList>
    </citation>
    <scope>NUCLEOTIDE SEQUENCE</scope>
    <source>
        <strain evidence="3">K2R23-3</strain>
    </source>
</reference>
<feature type="domain" description="YCII-related" evidence="2">
    <location>
        <begin position="1"/>
        <end position="100"/>
    </location>
</feature>
<evidence type="ECO:0000313" key="3">
    <source>
        <dbReference type="EMBL" id="AYC30555.1"/>
    </source>
</evidence>
<dbReference type="Proteomes" id="UP000265725">
    <property type="component" value="Chromosome"/>
</dbReference>
<accession>A0A385YUI7</accession>
<sequence length="121" mass="13946">MKFICMGYLNPEKMDARPEAEIEEVMNECAVQLETFFQSGKVLLDVGLEKEVKSLSRKNGQIVIQEVQQTNEAIGSVFMIEAQDMEEAIKIASLHPTVQVEKGVEFEWRIEIHPIHFFQEF</sequence>
<dbReference type="Pfam" id="PF03795">
    <property type="entry name" value="YCII"/>
    <property type="match status" value="1"/>
</dbReference>
<dbReference type="AlphaFoldDB" id="A0A385YUI7"/>
<evidence type="ECO:0000313" key="4">
    <source>
        <dbReference type="Proteomes" id="UP000265725"/>
    </source>
</evidence>
<keyword evidence="4" id="KW-1185">Reference proteome</keyword>
<proteinExistence type="inferred from homology"/>
<dbReference type="SUPFAM" id="SSF54909">
    <property type="entry name" value="Dimeric alpha+beta barrel"/>
    <property type="match status" value="1"/>
</dbReference>
<dbReference type="EMBL" id="CP032418">
    <property type="protein sequence ID" value="AYC30555.1"/>
    <property type="molecule type" value="Genomic_DNA"/>
</dbReference>
<organism evidence="3 4">
    <name type="scientific">Paenisporosarcina cavernae</name>
    <dbReference type="NCBI Taxonomy" id="2320858"/>
    <lineage>
        <taxon>Bacteria</taxon>
        <taxon>Bacillati</taxon>
        <taxon>Bacillota</taxon>
        <taxon>Bacilli</taxon>
        <taxon>Bacillales</taxon>
        <taxon>Caryophanaceae</taxon>
        <taxon>Paenisporosarcina</taxon>
    </lineage>
</organism>
<dbReference type="InterPro" id="IPR005545">
    <property type="entry name" value="YCII"/>
</dbReference>
<dbReference type="KEGG" id="paek:D3873_12210"/>
<dbReference type="InterPro" id="IPR011008">
    <property type="entry name" value="Dimeric_a/b-barrel"/>
</dbReference>
<name>A0A385YUI7_9BACL</name>
<dbReference type="OrthoDB" id="9807535at2"/>
<evidence type="ECO:0000256" key="1">
    <source>
        <dbReference type="ARBA" id="ARBA00007689"/>
    </source>
</evidence>
<protein>
    <recommendedName>
        <fullName evidence="2">YCII-related domain-containing protein</fullName>
    </recommendedName>
</protein>
<gene>
    <name evidence="3" type="ORF">D3873_12210</name>
</gene>
<evidence type="ECO:0000259" key="2">
    <source>
        <dbReference type="Pfam" id="PF03795"/>
    </source>
</evidence>
<dbReference type="RefSeq" id="WP_119884272.1">
    <property type="nucleotide sequence ID" value="NZ_CP032418.1"/>
</dbReference>
<dbReference type="Gene3D" id="3.30.70.1060">
    <property type="entry name" value="Dimeric alpha+beta barrel"/>
    <property type="match status" value="1"/>
</dbReference>
<comment type="similarity">
    <text evidence="1">Belongs to the YciI family.</text>
</comment>